<evidence type="ECO:0008006" key="4">
    <source>
        <dbReference type="Google" id="ProtNLM"/>
    </source>
</evidence>
<feature type="compositionally biased region" description="Acidic residues" evidence="1">
    <location>
        <begin position="43"/>
        <end position="52"/>
    </location>
</feature>
<dbReference type="Proteomes" id="UP000765509">
    <property type="component" value="Unassembled WGS sequence"/>
</dbReference>
<dbReference type="AlphaFoldDB" id="A0A9Q3IAD1"/>
<feature type="region of interest" description="Disordered" evidence="1">
    <location>
        <begin position="1"/>
        <end position="71"/>
    </location>
</feature>
<dbReference type="EMBL" id="AVOT02037392">
    <property type="protein sequence ID" value="MBW0532075.1"/>
    <property type="molecule type" value="Genomic_DNA"/>
</dbReference>
<feature type="region of interest" description="Disordered" evidence="1">
    <location>
        <begin position="95"/>
        <end position="114"/>
    </location>
</feature>
<protein>
    <recommendedName>
        <fullName evidence="4">DUF4939 domain-containing protein</fullName>
    </recommendedName>
</protein>
<name>A0A9Q3IAD1_9BASI</name>
<evidence type="ECO:0000256" key="1">
    <source>
        <dbReference type="SAM" id="MobiDB-lite"/>
    </source>
</evidence>
<feature type="compositionally biased region" description="Low complexity" evidence="1">
    <location>
        <begin position="9"/>
        <end position="20"/>
    </location>
</feature>
<comment type="caution">
    <text evidence="2">The sequence shown here is derived from an EMBL/GenBank/DDBJ whole genome shotgun (WGS) entry which is preliminary data.</text>
</comment>
<keyword evidence="3" id="KW-1185">Reference proteome</keyword>
<evidence type="ECO:0000313" key="3">
    <source>
        <dbReference type="Proteomes" id="UP000765509"/>
    </source>
</evidence>
<accession>A0A9Q3IAD1</accession>
<sequence length="216" mass="24343">MPVQHSPPARQTRSQARAQAIITPTPRAPLDGISKTTFKGPGEDGEEEESDGTEGVPAPVGQILPQSNQRVSHLSEPSLLTIMQKMNTIMAKIHADSCSEGSRPPAFKNKSKKEPECFDGTQPFKVRSFIQYCQLIFHNDQENFSEDRKKVLYAASFLIGRVERWIELYLSNITNQDTAYLINNWALFESQLLTLFGEPNEIRKAEAELNSLIMKY</sequence>
<evidence type="ECO:0000313" key="2">
    <source>
        <dbReference type="EMBL" id="MBW0532075.1"/>
    </source>
</evidence>
<gene>
    <name evidence="2" type="ORF">O181_071790</name>
</gene>
<reference evidence="2" key="1">
    <citation type="submission" date="2021-03" db="EMBL/GenBank/DDBJ databases">
        <title>Draft genome sequence of rust myrtle Austropuccinia psidii MF-1, a brazilian biotype.</title>
        <authorList>
            <person name="Quecine M.C."/>
            <person name="Pachon D.M.R."/>
            <person name="Bonatelli M.L."/>
            <person name="Correr F.H."/>
            <person name="Franceschini L.M."/>
            <person name="Leite T.F."/>
            <person name="Margarido G.R.A."/>
            <person name="Almeida C.A."/>
            <person name="Ferrarezi J.A."/>
            <person name="Labate C.A."/>
        </authorList>
    </citation>
    <scope>NUCLEOTIDE SEQUENCE</scope>
    <source>
        <strain evidence="2">MF-1</strain>
    </source>
</reference>
<proteinExistence type="predicted"/>
<organism evidence="2 3">
    <name type="scientific">Austropuccinia psidii MF-1</name>
    <dbReference type="NCBI Taxonomy" id="1389203"/>
    <lineage>
        <taxon>Eukaryota</taxon>
        <taxon>Fungi</taxon>
        <taxon>Dikarya</taxon>
        <taxon>Basidiomycota</taxon>
        <taxon>Pucciniomycotina</taxon>
        <taxon>Pucciniomycetes</taxon>
        <taxon>Pucciniales</taxon>
        <taxon>Sphaerophragmiaceae</taxon>
        <taxon>Austropuccinia</taxon>
    </lineage>
</organism>